<dbReference type="SUPFAM" id="SSF56601">
    <property type="entry name" value="beta-lactamase/transpeptidase-like"/>
    <property type="match status" value="1"/>
</dbReference>
<evidence type="ECO:0000256" key="2">
    <source>
        <dbReference type="SAM" id="Phobius"/>
    </source>
</evidence>
<dbReference type="Pfam" id="PF00768">
    <property type="entry name" value="Peptidase_S11"/>
    <property type="match status" value="1"/>
</dbReference>
<dbReference type="GO" id="GO:0004180">
    <property type="term" value="F:carboxypeptidase activity"/>
    <property type="evidence" value="ECO:0007669"/>
    <property type="project" value="UniProtKB-KW"/>
</dbReference>
<comment type="caution">
    <text evidence="4">The sequence shown here is derived from an EMBL/GenBank/DDBJ whole genome shotgun (WGS) entry which is preliminary data.</text>
</comment>
<feature type="transmembrane region" description="Helical" evidence="2">
    <location>
        <begin position="77"/>
        <end position="101"/>
    </location>
</feature>
<keyword evidence="2" id="KW-0812">Transmembrane</keyword>
<dbReference type="EMBL" id="JAODOR010000010">
    <property type="protein sequence ID" value="MCT9002514.1"/>
    <property type="molecule type" value="Genomic_DNA"/>
</dbReference>
<feature type="domain" description="Peptidase S11 D-alanyl-D-alanine carboxypeptidase A N-terminal" evidence="3">
    <location>
        <begin position="146"/>
        <end position="351"/>
    </location>
</feature>
<name>A0ABT2PDL2_9MICO</name>
<keyword evidence="2" id="KW-0472">Membrane</keyword>
<proteinExistence type="predicted"/>
<evidence type="ECO:0000256" key="1">
    <source>
        <dbReference type="SAM" id="MobiDB-lite"/>
    </source>
</evidence>
<protein>
    <submittedName>
        <fullName evidence="4">D-alanyl-D-alanine carboxypeptidase</fullName>
    </submittedName>
</protein>
<dbReference type="RefSeq" id="WP_261607123.1">
    <property type="nucleotide sequence ID" value="NZ_JAODOR010000010.1"/>
</dbReference>
<keyword evidence="4" id="KW-0645">Protease</keyword>
<evidence type="ECO:0000259" key="3">
    <source>
        <dbReference type="Pfam" id="PF00768"/>
    </source>
</evidence>
<dbReference type="InterPro" id="IPR012338">
    <property type="entry name" value="Beta-lactam/transpept-like"/>
</dbReference>
<keyword evidence="4" id="KW-0121">Carboxypeptidase</keyword>
<gene>
    <name evidence="4" type="ORF">N4R40_09080</name>
</gene>
<sequence length="473" mass="49245">MEDAPPSSRRALREQQTGPVAMSRKNGSRVALGWVDEDAVGIRFAPDNLQDTTHPYRWAAPDLLATRPRRSPFRAGVIVPILAVFAMAGAYAGATLLWPLYAVPPAVTAATVDDIAAPVSTVAWPEAGSAAVAVRGIDSVPASTTDVAPMASITKLVTVLMALEEAPFALGEDGATFSFTRSDRAAYWDYLANDESALDVPVGGTLTAYQLMQGILIGSAGNYADRLASTYWPTDAVFARAATKWLSDRGLAGITVVDPTGIDEANTATPASLVALAATALANPVVAEIVRTESVTLPGAGEVVNTNDLLVDPGVIGLKTGSLFGAYNLLAAKVTTAGDETIRVTASVLGQPSDALRDSETTRLLDQVIAEISQPQVLPAGTVAGIVTTRWGSRVEIVTDADASAILWNAAAATTTIDLDLADAREADAAAGSITLTGPLSTQTVGLHLTADVPEPDAWWRLTHPLELWGLTG</sequence>
<evidence type="ECO:0000313" key="4">
    <source>
        <dbReference type="EMBL" id="MCT9002514.1"/>
    </source>
</evidence>
<reference evidence="4 5" key="1">
    <citation type="journal article" date="2024" name="Int. J. Syst. Evol. Microbiol.">
        <title>Microbacterium memoriense sp. nov., a member of the Actinomycetota from marine beach sediment of the north coast of Portugal.</title>
        <authorList>
            <person name="Santos J.D.N.D."/>
            <person name="Klimek D."/>
            <person name="Calusinska M."/>
            <person name="Lobo-da-Cunha A."/>
            <person name="Catita J."/>
            <person name="Goncalves H."/>
            <person name="Gonzalez I."/>
            <person name="Lage O.M."/>
        </authorList>
    </citation>
    <scope>NUCLEOTIDE SEQUENCE [LARGE SCALE GENOMIC DNA]</scope>
    <source>
        <strain evidence="4 5">PMIC_1C1B</strain>
    </source>
</reference>
<evidence type="ECO:0000313" key="5">
    <source>
        <dbReference type="Proteomes" id="UP001300496"/>
    </source>
</evidence>
<accession>A0ABT2PDL2</accession>
<feature type="region of interest" description="Disordered" evidence="1">
    <location>
        <begin position="1"/>
        <end position="25"/>
    </location>
</feature>
<organism evidence="4 5">
    <name type="scientific">Microbacterium memoriense</name>
    <dbReference type="NCBI Taxonomy" id="2978350"/>
    <lineage>
        <taxon>Bacteria</taxon>
        <taxon>Bacillati</taxon>
        <taxon>Actinomycetota</taxon>
        <taxon>Actinomycetes</taxon>
        <taxon>Micrococcales</taxon>
        <taxon>Microbacteriaceae</taxon>
        <taxon>Microbacterium</taxon>
    </lineage>
</organism>
<dbReference type="InterPro" id="IPR001967">
    <property type="entry name" value="Peptidase_S11_N"/>
</dbReference>
<keyword evidence="4" id="KW-0378">Hydrolase</keyword>
<dbReference type="Proteomes" id="UP001300496">
    <property type="component" value="Unassembled WGS sequence"/>
</dbReference>
<keyword evidence="2" id="KW-1133">Transmembrane helix</keyword>
<keyword evidence="5" id="KW-1185">Reference proteome</keyword>
<dbReference type="Gene3D" id="3.40.710.10">
    <property type="entry name" value="DD-peptidase/beta-lactamase superfamily"/>
    <property type="match status" value="1"/>
</dbReference>